<evidence type="ECO:0000256" key="9">
    <source>
        <dbReference type="RuleBase" id="RU365093"/>
    </source>
</evidence>
<keyword evidence="8 9" id="KW-0472">Membrane</keyword>
<dbReference type="PRINTS" id="PR01490">
    <property type="entry name" value="RTXTOXIND"/>
</dbReference>
<feature type="transmembrane region" description="Helical" evidence="9">
    <location>
        <begin position="33"/>
        <end position="49"/>
    </location>
</feature>
<evidence type="ECO:0000256" key="7">
    <source>
        <dbReference type="ARBA" id="ARBA00022989"/>
    </source>
</evidence>
<dbReference type="PROSITE" id="PS00543">
    <property type="entry name" value="HLYD_FAMILY"/>
    <property type="match status" value="1"/>
</dbReference>
<reference evidence="13 14" key="1">
    <citation type="submission" date="2016-06" db="EMBL/GenBank/DDBJ databases">
        <authorList>
            <person name="Kjaerup R.B."/>
            <person name="Dalgaard T.S."/>
            <person name="Juul-Madsen H.R."/>
        </authorList>
    </citation>
    <scope>NUCLEOTIDE SEQUENCE [LARGE SCALE GENOMIC DNA]</scope>
    <source>
        <strain evidence="13 14">CECT 8886</strain>
    </source>
</reference>
<dbReference type="GO" id="GO:0009306">
    <property type="term" value="P:protein secretion"/>
    <property type="evidence" value="ECO:0007669"/>
    <property type="project" value="InterPro"/>
</dbReference>
<evidence type="ECO:0000259" key="11">
    <source>
        <dbReference type="Pfam" id="PF25994"/>
    </source>
</evidence>
<dbReference type="Pfam" id="PF26002">
    <property type="entry name" value="Beta-barrel_AprE"/>
    <property type="match status" value="1"/>
</dbReference>
<keyword evidence="6 9" id="KW-0812">Transmembrane</keyword>
<comment type="subcellular location">
    <subcellularLocation>
        <location evidence="1 9">Cell inner membrane</location>
        <topology evidence="1 9">Single-pass membrane protein</topology>
    </subcellularLocation>
</comment>
<dbReference type="RefSeq" id="WP_067016259.1">
    <property type="nucleotide sequence ID" value="NZ_FLOB01000004.1"/>
</dbReference>
<dbReference type="NCBIfam" id="TIGR01843">
    <property type="entry name" value="type_I_hlyD"/>
    <property type="match status" value="1"/>
</dbReference>
<evidence type="ECO:0000256" key="6">
    <source>
        <dbReference type="ARBA" id="ARBA00022692"/>
    </source>
</evidence>
<dbReference type="Gene3D" id="1.10.287.470">
    <property type="entry name" value="Helix hairpin bin"/>
    <property type="match status" value="1"/>
</dbReference>
<sequence>MKNSKKSIAQRDLEFLSDRNSALMLKSPRGGRIILWVIFIFLVVAVIWADHTTLDERTVGVGTVIPSQQVQQIQNLEGGILKTIDTQVGATVKKGQILMTIDNSTALSSLREQEVESTNLYASSVRLQAEVDGKKPVFSQSFAEKYPNLVAREMDLYTTQIESLKANKQVFQQQVDQKKQEIIEQKAKLENLKQSYKLSSEELTLTRPAFKQGAVSRVELLQLERDVNKIQGDLEATELAIPRAHSALKEAQNKLVESDAKFMSDAQEQLNKVQSKLDQLRQANFSLQDKVSRTQVRSPVNGIVKQIQINTIGGVVKPGMDLIDIVPIDDTLLIEAKVKPKDIGFIKPGLPAMVKLTAYDFSIYGGLKAHVETISADTIVDKDDREGRSYYLVRVRTNHNYLGTAKNPLPIIPGMQATVDIITGKKTLLQYLFKPILKAKQNALHER</sequence>
<evidence type="ECO:0000256" key="2">
    <source>
        <dbReference type="ARBA" id="ARBA00009477"/>
    </source>
</evidence>
<dbReference type="SUPFAM" id="SSF56954">
    <property type="entry name" value="Outer membrane efflux proteins (OEP)"/>
    <property type="match status" value="1"/>
</dbReference>
<evidence type="ECO:0000256" key="4">
    <source>
        <dbReference type="ARBA" id="ARBA00022475"/>
    </source>
</evidence>
<dbReference type="GO" id="GO:0005886">
    <property type="term" value="C:plasma membrane"/>
    <property type="evidence" value="ECO:0007669"/>
    <property type="project" value="UniProtKB-SubCell"/>
</dbReference>
<gene>
    <name evidence="13" type="primary">prsE</name>
    <name evidence="13" type="ORF">MSP8886_02168</name>
</gene>
<comment type="similarity">
    <text evidence="2 9">Belongs to the membrane fusion protein (MFP) (TC 8.A.1) family.</text>
</comment>
<dbReference type="InterPro" id="IPR058781">
    <property type="entry name" value="HH_AprE-like"/>
</dbReference>
<dbReference type="PANTHER" id="PTHR30386:SF26">
    <property type="entry name" value="TRANSPORT PROTEIN COMB"/>
    <property type="match status" value="1"/>
</dbReference>
<dbReference type="InterPro" id="IPR058982">
    <property type="entry name" value="Beta-barrel_AprE"/>
</dbReference>
<protein>
    <recommendedName>
        <fullName evidence="9">Membrane fusion protein (MFP) family protein</fullName>
    </recommendedName>
</protein>
<dbReference type="InterPro" id="IPR010129">
    <property type="entry name" value="T1SS_HlyD"/>
</dbReference>
<keyword evidence="3 9" id="KW-0813">Transport</keyword>
<evidence type="ECO:0000256" key="1">
    <source>
        <dbReference type="ARBA" id="ARBA00004377"/>
    </source>
</evidence>
<dbReference type="Proteomes" id="UP000092544">
    <property type="component" value="Unassembled WGS sequence"/>
</dbReference>
<accession>A0A1A8TE92</accession>
<evidence type="ECO:0000259" key="12">
    <source>
        <dbReference type="Pfam" id="PF26002"/>
    </source>
</evidence>
<dbReference type="Gene3D" id="2.40.30.170">
    <property type="match status" value="1"/>
</dbReference>
<evidence type="ECO:0000256" key="3">
    <source>
        <dbReference type="ARBA" id="ARBA00022448"/>
    </source>
</evidence>
<organism evidence="13 14">
    <name type="scientific">Marinomonas spartinae</name>
    <dbReference type="NCBI Taxonomy" id="1792290"/>
    <lineage>
        <taxon>Bacteria</taxon>
        <taxon>Pseudomonadati</taxon>
        <taxon>Pseudomonadota</taxon>
        <taxon>Gammaproteobacteria</taxon>
        <taxon>Oceanospirillales</taxon>
        <taxon>Oceanospirillaceae</taxon>
        <taxon>Marinomonas</taxon>
    </lineage>
</organism>
<feature type="coiled-coil region" evidence="10">
    <location>
        <begin position="154"/>
        <end position="290"/>
    </location>
</feature>
<dbReference type="Pfam" id="PF25994">
    <property type="entry name" value="HH_AprE"/>
    <property type="match status" value="1"/>
</dbReference>
<keyword evidence="5 9" id="KW-0997">Cell inner membrane</keyword>
<keyword evidence="14" id="KW-1185">Reference proteome</keyword>
<name>A0A1A8TE92_9GAMM</name>
<keyword evidence="7 9" id="KW-1133">Transmembrane helix</keyword>
<dbReference type="PANTHER" id="PTHR30386">
    <property type="entry name" value="MEMBRANE FUSION SUBUNIT OF EMRAB-TOLC MULTIDRUG EFFLUX PUMP"/>
    <property type="match status" value="1"/>
</dbReference>
<evidence type="ECO:0000256" key="5">
    <source>
        <dbReference type="ARBA" id="ARBA00022519"/>
    </source>
</evidence>
<dbReference type="OrthoDB" id="9775513at2"/>
<evidence type="ECO:0000256" key="8">
    <source>
        <dbReference type="ARBA" id="ARBA00023136"/>
    </source>
</evidence>
<feature type="domain" description="AprE-like long alpha-helical hairpin" evidence="11">
    <location>
        <begin position="108"/>
        <end position="284"/>
    </location>
</feature>
<dbReference type="InterPro" id="IPR006144">
    <property type="entry name" value="Secretion_HlyD_CS"/>
</dbReference>
<evidence type="ECO:0000256" key="10">
    <source>
        <dbReference type="SAM" id="Coils"/>
    </source>
</evidence>
<evidence type="ECO:0000313" key="13">
    <source>
        <dbReference type="EMBL" id="SBS31573.1"/>
    </source>
</evidence>
<dbReference type="AlphaFoldDB" id="A0A1A8TE92"/>
<evidence type="ECO:0000313" key="14">
    <source>
        <dbReference type="Proteomes" id="UP000092544"/>
    </source>
</evidence>
<feature type="domain" description="AprE-like beta-barrel" evidence="12">
    <location>
        <begin position="332"/>
        <end position="424"/>
    </location>
</feature>
<dbReference type="Gene3D" id="2.40.50.100">
    <property type="match status" value="1"/>
</dbReference>
<dbReference type="EMBL" id="FLOB01000004">
    <property type="protein sequence ID" value="SBS31573.1"/>
    <property type="molecule type" value="Genomic_DNA"/>
</dbReference>
<proteinExistence type="inferred from homology"/>
<dbReference type="InterPro" id="IPR050739">
    <property type="entry name" value="MFP"/>
</dbReference>
<dbReference type="STRING" id="1792290.MSP8886_02168"/>
<keyword evidence="4 9" id="KW-1003">Cell membrane</keyword>
<keyword evidence="10" id="KW-0175">Coiled coil</keyword>